<organism evidence="2 3">
    <name type="scientific">Ascaris lumbricoides</name>
    <name type="common">Giant roundworm</name>
    <dbReference type="NCBI Taxonomy" id="6252"/>
    <lineage>
        <taxon>Eukaryota</taxon>
        <taxon>Metazoa</taxon>
        <taxon>Ecdysozoa</taxon>
        <taxon>Nematoda</taxon>
        <taxon>Chromadorea</taxon>
        <taxon>Rhabditida</taxon>
        <taxon>Spirurina</taxon>
        <taxon>Ascaridomorpha</taxon>
        <taxon>Ascaridoidea</taxon>
        <taxon>Ascarididae</taxon>
        <taxon>Ascaris</taxon>
    </lineage>
</organism>
<dbReference type="WBParaSite" id="ALUE_0001452401-mRNA-1">
    <property type="protein sequence ID" value="ALUE_0001452401-mRNA-1"/>
    <property type="gene ID" value="ALUE_0001452401"/>
</dbReference>
<reference evidence="3" key="1">
    <citation type="submission" date="2017-02" db="UniProtKB">
        <authorList>
            <consortium name="WormBaseParasite"/>
        </authorList>
    </citation>
    <scope>IDENTIFICATION</scope>
</reference>
<protein>
    <submittedName>
        <fullName evidence="3">G_PROTEIN_RECEP_F1_2 domain-containing protein</fullName>
    </submittedName>
</protein>
<feature type="transmembrane region" description="Helical" evidence="1">
    <location>
        <begin position="196"/>
        <end position="216"/>
    </location>
</feature>
<name>A0A0M3IAD5_ASCLU</name>
<dbReference type="InterPro" id="IPR019425">
    <property type="entry name" value="7TM_GPCR_serpentine_rcpt_Srt"/>
</dbReference>
<keyword evidence="1" id="KW-1133">Transmembrane helix</keyword>
<feature type="transmembrane region" description="Helical" evidence="1">
    <location>
        <begin position="12"/>
        <end position="31"/>
    </location>
</feature>
<keyword evidence="1" id="KW-0812">Transmembrane</keyword>
<accession>A0A0M3IAD5</accession>
<feature type="transmembrane region" description="Helical" evidence="1">
    <location>
        <begin position="228"/>
        <end position="245"/>
    </location>
</feature>
<feature type="transmembrane region" description="Helical" evidence="1">
    <location>
        <begin position="170"/>
        <end position="189"/>
    </location>
</feature>
<keyword evidence="1" id="KW-0472">Membrane</keyword>
<dbReference type="Proteomes" id="UP000036681">
    <property type="component" value="Unplaced"/>
</dbReference>
<dbReference type="Pfam" id="PF10321">
    <property type="entry name" value="7TM_GPCR_Srt"/>
    <property type="match status" value="1"/>
</dbReference>
<proteinExistence type="predicted"/>
<keyword evidence="2" id="KW-1185">Reference proteome</keyword>
<sequence>MDKLEVTVQTTMASLILIIVPFFLCLYVVVINQLRIKNAFRTITAYKIMIAIGLFDCIQLCVHLCSAVVEVIYLCGVYDAVTIKSSIPIKILGAFLSAAWYPMILARLTLALDQLLTIVFPNVKESAFSLANVQVLQLTPLVNYEYHPKLLVWSFDQQSRLGFTLERIDTVLSAIFVVSSLHFYLIIIVSTIKKVLLLNGFQVLVVVYWSMTSLFGSFEDVVENMISNLMWVTWNFINPVIYISFNRALRKHVVDYYRDMLRKQPFSLSSGKLGHSGTDVLPPKQWDVKDTVGSECFVPLFWRLWHFHADNPPLC</sequence>
<dbReference type="AlphaFoldDB" id="A0A0M3IAD5"/>
<evidence type="ECO:0000313" key="3">
    <source>
        <dbReference type="WBParaSite" id="ALUE_0001452401-mRNA-1"/>
    </source>
</evidence>
<evidence type="ECO:0000256" key="1">
    <source>
        <dbReference type="SAM" id="Phobius"/>
    </source>
</evidence>
<evidence type="ECO:0000313" key="2">
    <source>
        <dbReference type="Proteomes" id="UP000036681"/>
    </source>
</evidence>